<protein>
    <submittedName>
        <fullName evidence="1">Uncharacterized protein</fullName>
    </submittedName>
</protein>
<gene>
    <name evidence="1" type="ORF">TDIB3V08_LOCUS5948</name>
</gene>
<organism evidence="1">
    <name type="scientific">Timema douglasi</name>
    <name type="common">Walking stick</name>
    <dbReference type="NCBI Taxonomy" id="61478"/>
    <lineage>
        <taxon>Eukaryota</taxon>
        <taxon>Metazoa</taxon>
        <taxon>Ecdysozoa</taxon>
        <taxon>Arthropoda</taxon>
        <taxon>Hexapoda</taxon>
        <taxon>Insecta</taxon>
        <taxon>Pterygota</taxon>
        <taxon>Neoptera</taxon>
        <taxon>Polyneoptera</taxon>
        <taxon>Phasmatodea</taxon>
        <taxon>Timematodea</taxon>
        <taxon>Timematoidea</taxon>
        <taxon>Timematidae</taxon>
        <taxon>Timema</taxon>
    </lineage>
</organism>
<sequence>MVGGRVKGVAWILNRPKYPSAPTTNNRWLTENVDGASYRTGLAGKSYVKRTILAVDYIAEDGEIKVLISAGSSEGGFLQNGFSLYLLANAGKIALNTSDRGSNLDLPVIGSLVYCDSSSLDHAATEAVYPPRWRMLANALVVLSSTAEDGEIESPRLFCRTSAESFWGAS</sequence>
<dbReference type="EMBL" id="OA566978">
    <property type="protein sequence ID" value="CAD7199702.1"/>
    <property type="molecule type" value="Genomic_DNA"/>
</dbReference>
<proteinExistence type="predicted"/>
<dbReference type="AlphaFoldDB" id="A0A7R8VMG7"/>
<name>A0A7R8VMG7_TIMDO</name>
<reference evidence="1" key="1">
    <citation type="submission" date="2020-11" db="EMBL/GenBank/DDBJ databases">
        <authorList>
            <person name="Tran Van P."/>
        </authorList>
    </citation>
    <scope>NUCLEOTIDE SEQUENCE</scope>
</reference>
<evidence type="ECO:0000313" key="1">
    <source>
        <dbReference type="EMBL" id="CAD7199702.1"/>
    </source>
</evidence>
<accession>A0A7R8VMG7</accession>